<keyword evidence="9" id="KW-1185">Reference proteome</keyword>
<feature type="region of interest" description="Disordered" evidence="7">
    <location>
        <begin position="262"/>
        <end position="312"/>
    </location>
</feature>
<dbReference type="Proteomes" id="UP000060016">
    <property type="component" value="Chromosome"/>
</dbReference>
<keyword evidence="4 6" id="KW-1133">Transmembrane helix</keyword>
<dbReference type="PANTHER" id="PTHR23427">
    <property type="entry name" value="SURFEIT LOCUS PROTEIN"/>
    <property type="match status" value="1"/>
</dbReference>
<evidence type="ECO:0000256" key="1">
    <source>
        <dbReference type="ARBA" id="ARBA00004370"/>
    </source>
</evidence>
<dbReference type="PROSITE" id="PS50895">
    <property type="entry name" value="SURF1"/>
    <property type="match status" value="1"/>
</dbReference>
<dbReference type="AlphaFoldDB" id="A0A0K1R9B1"/>
<organism evidence="8 9">
    <name type="scientific">Corynebacterium riegelii</name>
    <dbReference type="NCBI Taxonomy" id="156976"/>
    <lineage>
        <taxon>Bacteria</taxon>
        <taxon>Bacillati</taxon>
        <taxon>Actinomycetota</taxon>
        <taxon>Actinomycetes</taxon>
        <taxon>Mycobacteriales</taxon>
        <taxon>Corynebacteriaceae</taxon>
        <taxon>Corynebacterium</taxon>
    </lineage>
</organism>
<proteinExistence type="inferred from homology"/>
<protein>
    <recommendedName>
        <fullName evidence="6">SURF1-like protein</fullName>
    </recommendedName>
</protein>
<dbReference type="InterPro" id="IPR045214">
    <property type="entry name" value="Surf1/Surf4"/>
</dbReference>
<keyword evidence="5 6" id="KW-0472">Membrane</keyword>
<evidence type="ECO:0000256" key="4">
    <source>
        <dbReference type="ARBA" id="ARBA00022989"/>
    </source>
</evidence>
<comment type="similarity">
    <text evidence="2 6">Belongs to the SURF1 family.</text>
</comment>
<comment type="subcellular location">
    <subcellularLocation>
        <location evidence="6">Cell membrane</location>
        <topology evidence="6">Multi-pass membrane protein</topology>
    </subcellularLocation>
    <subcellularLocation>
        <location evidence="1">Membrane</location>
    </subcellularLocation>
</comment>
<evidence type="ECO:0000313" key="9">
    <source>
        <dbReference type="Proteomes" id="UP000060016"/>
    </source>
</evidence>
<dbReference type="PATRIC" id="fig|156976.3.peg.215"/>
<dbReference type="Pfam" id="PF02104">
    <property type="entry name" value="SURF1"/>
    <property type="match status" value="1"/>
</dbReference>
<keyword evidence="3 6" id="KW-0812">Transmembrane</keyword>
<dbReference type="PANTHER" id="PTHR23427:SF2">
    <property type="entry name" value="SURFEIT LOCUS PROTEIN 1"/>
    <property type="match status" value="1"/>
</dbReference>
<evidence type="ECO:0000256" key="5">
    <source>
        <dbReference type="ARBA" id="ARBA00023136"/>
    </source>
</evidence>
<accession>A0A0K1R9B1</accession>
<dbReference type="KEGG" id="crie:AK829_01130"/>
<keyword evidence="6" id="KW-1003">Cell membrane</keyword>
<evidence type="ECO:0000256" key="3">
    <source>
        <dbReference type="ARBA" id="ARBA00022692"/>
    </source>
</evidence>
<evidence type="ECO:0000256" key="7">
    <source>
        <dbReference type="SAM" id="MobiDB-lite"/>
    </source>
</evidence>
<feature type="transmembrane region" description="Helical" evidence="6">
    <location>
        <begin position="21"/>
        <end position="42"/>
    </location>
</feature>
<reference evidence="8 9" key="1">
    <citation type="submission" date="2015-08" db="EMBL/GenBank/DDBJ databases">
        <authorList>
            <person name="Babu N.S."/>
            <person name="Beckwith C.J."/>
            <person name="Beseler K.G."/>
            <person name="Brison A."/>
            <person name="Carone J.V."/>
            <person name="Caskin T.P."/>
            <person name="Diamond M."/>
            <person name="Durham M.E."/>
            <person name="Foxe J.M."/>
            <person name="Go M."/>
            <person name="Henderson B.A."/>
            <person name="Jones I.B."/>
            <person name="McGettigan J.A."/>
            <person name="Micheletti S.J."/>
            <person name="Nasrallah M.E."/>
            <person name="Ortiz D."/>
            <person name="Piller C.R."/>
            <person name="Privatt S.R."/>
            <person name="Schneider S.L."/>
            <person name="Sharp S."/>
            <person name="Smith T.C."/>
            <person name="Stanton J.D."/>
            <person name="Ullery H.E."/>
            <person name="Wilson R.J."/>
            <person name="Serrano M.G."/>
            <person name="Buck G."/>
            <person name="Lee V."/>
            <person name="Wang Y."/>
            <person name="Carvalho R."/>
            <person name="Voegtly L."/>
            <person name="Shi R."/>
            <person name="Duckworth R."/>
            <person name="Johnson A."/>
            <person name="Loviza R."/>
            <person name="Walstead R."/>
            <person name="Shah Z."/>
            <person name="Kiflezghi M."/>
            <person name="Wade K."/>
            <person name="Ball S.L."/>
            <person name="Bradley K.W."/>
            <person name="Asai D.J."/>
            <person name="Bowman C.A."/>
            <person name="Russell D.A."/>
            <person name="Pope W.H."/>
            <person name="Jacobs-Sera D."/>
            <person name="Hendrix R.W."/>
            <person name="Hatfull G.F."/>
        </authorList>
    </citation>
    <scope>NUCLEOTIDE SEQUENCE [LARGE SCALE GENOMIC DNA]</scope>
    <source>
        <strain evidence="8 9">PUDD_83A45</strain>
    </source>
</reference>
<evidence type="ECO:0000256" key="6">
    <source>
        <dbReference type="RuleBase" id="RU363076"/>
    </source>
</evidence>
<dbReference type="CDD" id="cd06662">
    <property type="entry name" value="SURF1"/>
    <property type="match status" value="1"/>
</dbReference>
<gene>
    <name evidence="8" type="ORF">AK829_01130</name>
</gene>
<name>A0A0K1R9B1_9CORY</name>
<feature type="transmembrane region" description="Helical" evidence="6">
    <location>
        <begin position="231"/>
        <end position="251"/>
    </location>
</feature>
<dbReference type="EMBL" id="CP012342">
    <property type="protein sequence ID" value="AKV57999.1"/>
    <property type="molecule type" value="Genomic_DNA"/>
</dbReference>
<evidence type="ECO:0000313" key="8">
    <source>
        <dbReference type="EMBL" id="AKV57999.1"/>
    </source>
</evidence>
<dbReference type="InterPro" id="IPR002994">
    <property type="entry name" value="Surf1/Shy1"/>
</dbReference>
<evidence type="ECO:0000256" key="2">
    <source>
        <dbReference type="ARBA" id="ARBA00007165"/>
    </source>
</evidence>
<dbReference type="STRING" id="156976.AK829_01130"/>
<sequence length="312" mass="34206">MGARRTKVVTVKQTGKPWWKTFLTPGWVLSAVLIILFSYFAFTTLAPWQLGKNERLEQRNEHIVEAFDQDPVPLDTRVNPDGSLPDGADWSRVVATGHYAQGAEVLLRLRSVDRVAAFQVLTPFELNDGRTVLVNRGWVPAKEASHVPPIEPAPTGEVTITGMLLADEGVHPTEPNIIEGHQMVYSVSPGQIGELTGTDPISPYIQLLGGSPGVINPIPLPQLETGNHLSYGLQWIAFGLLAPAGLIYFIVSETRERRRFREEQEELLLSDATTPSPTPAPTAASAPAPAPARSRYGGGRRNPWATDRDEER</sequence>
<dbReference type="GO" id="GO:0005886">
    <property type="term" value="C:plasma membrane"/>
    <property type="evidence" value="ECO:0007669"/>
    <property type="project" value="UniProtKB-SubCell"/>
</dbReference>